<dbReference type="PANTHER" id="PTHR46377:SF1">
    <property type="entry name" value="DUAL SPECIFICITY PROTEIN PHOSPHATASE 19"/>
    <property type="match status" value="1"/>
</dbReference>
<organism evidence="6 7">
    <name type="scientific">Seminavis robusta</name>
    <dbReference type="NCBI Taxonomy" id="568900"/>
    <lineage>
        <taxon>Eukaryota</taxon>
        <taxon>Sar</taxon>
        <taxon>Stramenopiles</taxon>
        <taxon>Ochrophyta</taxon>
        <taxon>Bacillariophyta</taxon>
        <taxon>Bacillariophyceae</taxon>
        <taxon>Bacillariophycidae</taxon>
        <taxon>Naviculales</taxon>
        <taxon>Naviculaceae</taxon>
        <taxon>Seminavis</taxon>
    </lineage>
</organism>
<dbReference type="GO" id="GO:0005737">
    <property type="term" value="C:cytoplasm"/>
    <property type="evidence" value="ECO:0007669"/>
    <property type="project" value="TreeGrafter"/>
</dbReference>
<dbReference type="PROSITE" id="PS50054">
    <property type="entry name" value="TYR_PHOSPHATASE_DUAL"/>
    <property type="match status" value="1"/>
</dbReference>
<keyword evidence="7" id="KW-1185">Reference proteome</keyword>
<dbReference type="InterPro" id="IPR016130">
    <property type="entry name" value="Tyr_Pase_AS"/>
</dbReference>
<evidence type="ECO:0000259" key="4">
    <source>
        <dbReference type="PROSITE" id="PS50054"/>
    </source>
</evidence>
<reference evidence="6" key="1">
    <citation type="submission" date="2020-06" db="EMBL/GenBank/DDBJ databases">
        <authorList>
            <consortium name="Plant Systems Biology data submission"/>
        </authorList>
    </citation>
    <scope>NUCLEOTIDE SEQUENCE</scope>
    <source>
        <strain evidence="6">D6</strain>
    </source>
</reference>
<feature type="domain" description="Tyrosine-protein phosphatase" evidence="4">
    <location>
        <begin position="121"/>
        <end position="271"/>
    </location>
</feature>
<feature type="domain" description="Tyrosine specific protein phosphatases" evidence="5">
    <location>
        <begin position="196"/>
        <end position="250"/>
    </location>
</feature>
<dbReference type="PROSITE" id="PS00383">
    <property type="entry name" value="TYR_PHOSPHATASE_1"/>
    <property type="match status" value="1"/>
</dbReference>
<keyword evidence="3" id="KW-0472">Membrane</keyword>
<evidence type="ECO:0000256" key="1">
    <source>
        <dbReference type="ARBA" id="ARBA00022801"/>
    </source>
</evidence>
<dbReference type="InterPro" id="IPR000340">
    <property type="entry name" value="Dual-sp_phosphatase_cat-dom"/>
</dbReference>
<evidence type="ECO:0000256" key="3">
    <source>
        <dbReference type="SAM" id="Phobius"/>
    </source>
</evidence>
<feature type="transmembrane region" description="Helical" evidence="3">
    <location>
        <begin position="105"/>
        <end position="124"/>
    </location>
</feature>
<dbReference type="PROSITE" id="PS50056">
    <property type="entry name" value="TYR_PHOSPHATASE_2"/>
    <property type="match status" value="1"/>
</dbReference>
<evidence type="ECO:0000256" key="2">
    <source>
        <dbReference type="ARBA" id="ARBA00022912"/>
    </source>
</evidence>
<name>A0A9N8HNH6_9STRA</name>
<feature type="transmembrane region" description="Helical" evidence="3">
    <location>
        <begin position="63"/>
        <end position="85"/>
    </location>
</feature>
<feature type="transmembrane region" description="Helical" evidence="3">
    <location>
        <begin position="12"/>
        <end position="29"/>
    </location>
</feature>
<dbReference type="SUPFAM" id="SSF52799">
    <property type="entry name" value="(Phosphotyrosine protein) phosphatases II"/>
    <property type="match status" value="1"/>
</dbReference>
<dbReference type="CDD" id="cd14498">
    <property type="entry name" value="DSP"/>
    <property type="match status" value="1"/>
</dbReference>
<dbReference type="OrthoDB" id="10252009at2759"/>
<keyword evidence="2" id="KW-0904">Protein phosphatase</keyword>
<dbReference type="InterPro" id="IPR020422">
    <property type="entry name" value="TYR_PHOSPHATASE_DUAL_dom"/>
</dbReference>
<evidence type="ECO:0000259" key="5">
    <source>
        <dbReference type="PROSITE" id="PS50056"/>
    </source>
</evidence>
<dbReference type="PANTHER" id="PTHR46377">
    <property type="entry name" value="DUAL SPECIFICITY PROTEIN PHOSPHATASE 19"/>
    <property type="match status" value="1"/>
</dbReference>
<gene>
    <name evidence="6" type="ORF">SEMRO_820_G207230.1</name>
</gene>
<dbReference type="InterPro" id="IPR000387">
    <property type="entry name" value="Tyr_Pase_dom"/>
</dbReference>
<proteinExistence type="predicted"/>
<sequence length="275" mass="30991">MPLSSVPLQRIQWFIPYLNIAWVGAFLLATARDNVIAAVLGVQMISFLCLYLVGLLGNHQVKVYNFMSNMVYVAVFVAFLLYGLIWSGTSASATLWYFRIPELVLLWWIPQIGAIVYILVLPSINEILPQQLYLGNMAAAQAPELLEEFRITHILELHDEHKKNDPLQVKPELLQLEASDFLGSDKTLLKVAPPGLEFMDKVLKDPKNRLFVHCAAGGSRSPAMIVHYLVYSGREKSVEEAVKTVRSGRPFVDIGSDHLDDIKGYHEEKSRGKRD</sequence>
<dbReference type="Proteomes" id="UP001153069">
    <property type="component" value="Unassembled WGS sequence"/>
</dbReference>
<accession>A0A9N8HNH6</accession>
<feature type="transmembrane region" description="Helical" evidence="3">
    <location>
        <begin position="35"/>
        <end position="56"/>
    </location>
</feature>
<keyword evidence="3" id="KW-1133">Transmembrane helix</keyword>
<dbReference type="Pfam" id="PF00782">
    <property type="entry name" value="DSPc"/>
    <property type="match status" value="1"/>
</dbReference>
<dbReference type="GO" id="GO:0008579">
    <property type="term" value="F:JUN kinase phosphatase activity"/>
    <property type="evidence" value="ECO:0007669"/>
    <property type="project" value="TreeGrafter"/>
</dbReference>
<evidence type="ECO:0000313" key="7">
    <source>
        <dbReference type="Proteomes" id="UP001153069"/>
    </source>
</evidence>
<dbReference type="Gene3D" id="3.90.190.10">
    <property type="entry name" value="Protein tyrosine phosphatase superfamily"/>
    <property type="match status" value="1"/>
</dbReference>
<dbReference type="SMART" id="SM00195">
    <property type="entry name" value="DSPc"/>
    <property type="match status" value="1"/>
</dbReference>
<evidence type="ECO:0000313" key="6">
    <source>
        <dbReference type="EMBL" id="CAB9516988.1"/>
    </source>
</evidence>
<protein>
    <submittedName>
        <fullName evidence="6">Dual specificity phosphatase</fullName>
    </submittedName>
</protein>
<keyword evidence="3" id="KW-0812">Transmembrane</keyword>
<dbReference type="EMBL" id="CAICTM010000819">
    <property type="protein sequence ID" value="CAB9516988.1"/>
    <property type="molecule type" value="Genomic_DNA"/>
</dbReference>
<dbReference type="InterPro" id="IPR029021">
    <property type="entry name" value="Prot-tyrosine_phosphatase-like"/>
</dbReference>
<keyword evidence="1" id="KW-0378">Hydrolase</keyword>
<comment type="caution">
    <text evidence="6">The sequence shown here is derived from an EMBL/GenBank/DDBJ whole genome shotgun (WGS) entry which is preliminary data.</text>
</comment>
<dbReference type="AlphaFoldDB" id="A0A9N8HNH6"/>